<evidence type="ECO:0000313" key="2">
    <source>
        <dbReference type="EMBL" id="KAK7464880.1"/>
    </source>
</evidence>
<comment type="caution">
    <text evidence="2">The sequence shown here is derived from an EMBL/GenBank/DDBJ whole genome shotgun (WGS) entry which is preliminary data.</text>
</comment>
<protein>
    <recommendedName>
        <fullName evidence="4">PGF-CTERM sorting domain-containing protein</fullName>
    </recommendedName>
</protein>
<proteinExistence type="predicted"/>
<keyword evidence="3" id="KW-1185">Reference proteome</keyword>
<evidence type="ECO:0000313" key="3">
    <source>
        <dbReference type="Proteomes" id="UP001498398"/>
    </source>
</evidence>
<keyword evidence="1" id="KW-0732">Signal</keyword>
<name>A0ABR1JTW8_9AGAR</name>
<evidence type="ECO:0008006" key="4">
    <source>
        <dbReference type="Google" id="ProtNLM"/>
    </source>
</evidence>
<dbReference type="EMBL" id="JBANRG010000007">
    <property type="protein sequence ID" value="KAK7464880.1"/>
    <property type="molecule type" value="Genomic_DNA"/>
</dbReference>
<sequence length="209" mass="22178">MKIISLSCLLLITIPSVSYAQDATSTRDSDSGETLTTVTLYAVPEVTLTGPNKPVYSVTAIGTAEDGSETTYSIVNEEQSEANITIDNIIVESASGFRHIVHTQVLSTTRPLVVYENLPYYDCTFQDGSDENGTVGICEKTFTGTSTTTTFTGDVVAFATITAAVQDDTVQDDNGTQDDSDAGGSIRPEIGKEMLVLVGITVLITVLSL</sequence>
<dbReference type="Proteomes" id="UP001498398">
    <property type="component" value="Unassembled WGS sequence"/>
</dbReference>
<evidence type="ECO:0000256" key="1">
    <source>
        <dbReference type="SAM" id="SignalP"/>
    </source>
</evidence>
<accession>A0ABR1JTW8</accession>
<feature type="signal peptide" evidence="1">
    <location>
        <begin position="1"/>
        <end position="20"/>
    </location>
</feature>
<organism evidence="2 3">
    <name type="scientific">Marasmiellus scandens</name>
    <dbReference type="NCBI Taxonomy" id="2682957"/>
    <lineage>
        <taxon>Eukaryota</taxon>
        <taxon>Fungi</taxon>
        <taxon>Dikarya</taxon>
        <taxon>Basidiomycota</taxon>
        <taxon>Agaricomycotina</taxon>
        <taxon>Agaricomycetes</taxon>
        <taxon>Agaricomycetidae</taxon>
        <taxon>Agaricales</taxon>
        <taxon>Marasmiineae</taxon>
        <taxon>Omphalotaceae</taxon>
        <taxon>Marasmiellus</taxon>
    </lineage>
</organism>
<gene>
    <name evidence="2" type="ORF">VKT23_006089</name>
</gene>
<reference evidence="2 3" key="1">
    <citation type="submission" date="2024-01" db="EMBL/GenBank/DDBJ databases">
        <title>A draft genome for the cacao thread blight pathogen Marasmiellus scandens.</title>
        <authorList>
            <person name="Baruah I.K."/>
            <person name="Leung J."/>
            <person name="Bukari Y."/>
            <person name="Amoako-Attah I."/>
            <person name="Meinhardt L.W."/>
            <person name="Bailey B.A."/>
            <person name="Cohen S.P."/>
        </authorList>
    </citation>
    <scope>NUCLEOTIDE SEQUENCE [LARGE SCALE GENOMIC DNA]</scope>
    <source>
        <strain evidence="2 3">GH-19</strain>
    </source>
</reference>
<feature type="chain" id="PRO_5045240479" description="PGF-CTERM sorting domain-containing protein" evidence="1">
    <location>
        <begin position="21"/>
        <end position="209"/>
    </location>
</feature>